<dbReference type="RefSeq" id="WP_395247203.1">
    <property type="nucleotide sequence ID" value="NZ_JBINXA010000041.1"/>
</dbReference>
<keyword evidence="10 14" id="KW-0833">Ubl conjugation pathway</keyword>
<keyword evidence="15" id="KW-1133">Transmembrane helix</keyword>
<feature type="active site" description="Glycyl thioester intermediate" evidence="14">
    <location>
        <position position="1395"/>
    </location>
</feature>
<keyword evidence="18" id="KW-1185">Reference proteome</keyword>
<keyword evidence="15" id="KW-0472">Membrane</keyword>
<dbReference type="InterPro" id="IPR032675">
    <property type="entry name" value="LRR_dom_sf"/>
</dbReference>
<keyword evidence="12" id="KW-0843">Virulence</keyword>
<keyword evidence="13 14" id="KW-1035">Host cytoplasm</keyword>
<evidence type="ECO:0000256" key="14">
    <source>
        <dbReference type="PROSITE-ProRule" id="PRU01398"/>
    </source>
</evidence>
<name>A0ABW7M003_9PSED</name>
<protein>
    <recommendedName>
        <fullName evidence="5">RING-type E3 ubiquitin transferase</fullName>
        <ecNumber evidence="5">2.3.2.27</ecNumber>
    </recommendedName>
</protein>
<reference evidence="17 18" key="1">
    <citation type="submission" date="2024-10" db="EMBL/GenBank/DDBJ databases">
        <title>Aeromonas and Pseudomonas from the Cagarras Archipelago, Rio de Janeiro, Brazil.</title>
        <authorList>
            <person name="Canellas A.L.B."/>
            <person name="Laport M.S."/>
        </authorList>
    </citation>
    <scope>NUCLEOTIDE SEQUENCE [LARGE SCALE GENOMIC DNA]</scope>
    <source>
        <strain evidence="17 18">CPF-4</strain>
    </source>
</reference>
<dbReference type="PROSITE" id="PS52053">
    <property type="entry name" value="NEL"/>
    <property type="match status" value="1"/>
</dbReference>
<keyword evidence="6 14" id="KW-0964">Secreted</keyword>
<comment type="PTM">
    <text evidence="14">Ubiquitinated in the presence of host E1 ubiquitin-activating enzyme, E2 ubiquitin-conjugating enzyme and ubiquitin.</text>
</comment>
<comment type="similarity">
    <text evidence="4 14">Belongs to the LRR-containing bacterial E3 ligase family.</text>
</comment>
<dbReference type="Proteomes" id="UP001609821">
    <property type="component" value="Unassembled WGS sequence"/>
</dbReference>
<feature type="domain" description="NEL" evidence="16">
    <location>
        <begin position="1308"/>
        <end position="1600"/>
    </location>
</feature>
<feature type="transmembrane region" description="Helical" evidence="15">
    <location>
        <begin position="398"/>
        <end position="418"/>
    </location>
</feature>
<evidence type="ECO:0000256" key="3">
    <source>
        <dbReference type="ARBA" id="ARBA00004613"/>
    </source>
</evidence>
<evidence type="ECO:0000256" key="9">
    <source>
        <dbReference type="ARBA" id="ARBA00022737"/>
    </source>
</evidence>
<dbReference type="InterPro" id="IPR051071">
    <property type="entry name" value="LRR-bact_E3_ubiq_ligases"/>
</dbReference>
<comment type="catalytic activity">
    <reaction evidence="1">
        <text>S-ubiquitinyl-[E2 ubiquitin-conjugating enzyme]-L-cysteine + [acceptor protein]-L-lysine = [E2 ubiquitin-conjugating enzyme]-L-cysteine + N(6)-ubiquitinyl-[acceptor protein]-L-lysine.</text>
        <dbReference type="EC" id="2.3.2.27"/>
    </reaction>
</comment>
<evidence type="ECO:0000256" key="4">
    <source>
        <dbReference type="ARBA" id="ARBA00009868"/>
    </source>
</evidence>
<comment type="subcellular location">
    <subcellularLocation>
        <location evidence="2">Host cytoplasm</location>
    </subcellularLocation>
    <subcellularLocation>
        <location evidence="3">Secreted</location>
    </subcellularLocation>
</comment>
<dbReference type="Pfam" id="PF14496">
    <property type="entry name" value="NEL"/>
    <property type="match status" value="1"/>
</dbReference>
<evidence type="ECO:0000256" key="6">
    <source>
        <dbReference type="ARBA" id="ARBA00022525"/>
    </source>
</evidence>
<dbReference type="Pfam" id="PF20178">
    <property type="entry name" value="ToxA_N"/>
    <property type="match status" value="1"/>
</dbReference>
<evidence type="ECO:0000256" key="1">
    <source>
        <dbReference type="ARBA" id="ARBA00000900"/>
    </source>
</evidence>
<dbReference type="SUPFAM" id="SSF52058">
    <property type="entry name" value="L domain-like"/>
    <property type="match status" value="1"/>
</dbReference>
<dbReference type="EC" id="2.3.2.27" evidence="5"/>
<evidence type="ECO:0000256" key="5">
    <source>
        <dbReference type="ARBA" id="ARBA00012483"/>
    </source>
</evidence>
<comment type="caution">
    <text evidence="17">The sequence shown here is derived from an EMBL/GenBank/DDBJ whole genome shotgun (WGS) entry which is preliminary data.</text>
</comment>
<sequence length="1600" mass="178867">MTPTAYAQRLDARQTTISDLEPLELVHSHMPKWLLGATPQHMDALNTSMAQSRSYHGRVGKKFAQLQSIEAYCAALLSTAVRRKFGPLLDIHRDYLAVTHVHLITDDTLLATIRHYTVHDEPKTLLWAALQNFSADEATRGGFNPQSRILHRGYAGQVSPVKPHQFAALCRTLDLGLEYQAYLERFLGVKATGNQSGDAMHLATESDLRLLKRYDMEVDAHIAFFKKNISETAYKALLSVLANSGVQRLDAKPVFQSSLSILDTVIDGVVIFSPDTLLLHPDNRLIAYIPNDPKSPFFEFRSLQVFVDELKQRLLDPDYAQFFSRFVALSARAAFIQRVNAKPDYLGLTAAPLGMPAAHYLCAVQLRNMFADAQMLAVPTGVLDEREREQRWQLYKNVGLMLVNVAALFVPALGYMMLAVAIGEMLKEVYEGVEDWTQGDVDHAREHLLNVAWDVAINAAVVAGVVVAKKVVSRLSDATKSYFADFQPIRRDDGTVRLWDKNLQPYEQAGIAQHRHRADAQGFINHDGKSHVEVAGKHYSVELDGAYKQWRISHPTRPDAFRPALLHNREGAWQHVHEWPLEWDGSETLLGRLGAMTATLSEQRLEQIRALTDTPQGVMRRVHLENLAPPPLLKVSLKRFEIDQQLSTFIEQMTASEYNAPRWVDLQMQLLPMLPGWPVGKGLTVEDATGYTLAQYGTAQWVASSNLHLTSAITDQGKLLEAVLAGLSSVQGKALLGRELSDAAAPARVLAQKLATYVQENWNSVFEHLYEGFNVSKVPEASAIEASFPGLPRAVSQAIVESASPRQRELLRTSKVPLDIAEQVRVLLREARISRALEGFYLQTPVSDDTEKLILHFFQQLPGWRLSSALEIREGSLMGPVTHRWGQAQPDATRVLVKTPKGYQRYAPSGQLLVLQADAEAPLSTAIYQSLTGLERQAMGLHPVGQTSELNAALGLLAVQARDESARILGMQPVKPRFRPPAVLADARVGYPLCGMRAGGHSSALRRRVSELYPEFDQDQVLDYLDGFIERREAPLQALRERKRERTALRNSLQFWIDAAPELGTKDAIHDYAENRYHAAGLIERIWRKSPSNVPWASSDDIHSLSLEGLRVGNLPQLPAVADFSHVRELKLSNMDCKDRANLFLEHFSGLTALEMDNNEMAHLPVQLERMPNLRRLSLARNLLYMTTSNASVLNALSSLEVLNLNDNLLGPLLSFNNHAHLRRVYLRRTWIQVWPEGLLSRPFLEAADLRENQILEIPEQVFQASPKIIRNITLSNNPLSPSSRLQLGRYVMQGGSSMGISSEELLSEMLAFEFWTAGITSNELSQRELLWNNLRANPASEDFFIVISRLTTTADAHTVRQDLSRRVWEMIEAASQNSQLRSDLLNIAASPRSCSDSVAVTFSAMEIQVLLAEISRGASFQQAQLLHLAKGLFRLDKLASIAAETCEERLAQGRATVDELEVNLAYRIGLSQTLELPGQPKSMSFRGLAGVTEADLDMARVEVQNAERSGSMAVFITTLEFWKTYMASTHKAEYTVLTEPYFEALHGLLRRSPEMNSARYLRNVAQVRNEMDAAVDAWNLEKTQALIAKDSPGEWSTAL</sequence>
<dbReference type="Gene3D" id="1.20.58.360">
    <property type="entry name" value="Shigella T3SS effector IpaH defines"/>
    <property type="match status" value="1"/>
</dbReference>
<keyword evidence="8 14" id="KW-0808">Transferase</keyword>
<organism evidence="17 18">
    <name type="scientific">Pseudomonas kulmbachensis</name>
    <dbReference type="NCBI Taxonomy" id="3043408"/>
    <lineage>
        <taxon>Bacteria</taxon>
        <taxon>Pseudomonadati</taxon>
        <taxon>Pseudomonadota</taxon>
        <taxon>Gammaproteobacteria</taxon>
        <taxon>Pseudomonadales</taxon>
        <taxon>Pseudomonadaceae</taxon>
        <taxon>Pseudomonas</taxon>
    </lineage>
</organism>
<dbReference type="InterPro" id="IPR029487">
    <property type="entry name" value="NEL_dom"/>
</dbReference>
<evidence type="ECO:0000256" key="12">
    <source>
        <dbReference type="ARBA" id="ARBA00023026"/>
    </source>
</evidence>
<evidence type="ECO:0000256" key="2">
    <source>
        <dbReference type="ARBA" id="ARBA00004192"/>
    </source>
</evidence>
<dbReference type="InterPro" id="IPR046673">
    <property type="entry name" value="ToxA_N"/>
</dbReference>
<keyword evidence="9" id="KW-0677">Repeat</keyword>
<keyword evidence="7" id="KW-0433">Leucine-rich repeat</keyword>
<accession>A0ABW7M003</accession>
<evidence type="ECO:0000256" key="11">
    <source>
        <dbReference type="ARBA" id="ARBA00022843"/>
    </source>
</evidence>
<proteinExistence type="inferred from homology"/>
<dbReference type="EMBL" id="JBINXB010000021">
    <property type="protein sequence ID" value="MFH6567241.1"/>
    <property type="molecule type" value="Genomic_DNA"/>
</dbReference>
<evidence type="ECO:0000256" key="13">
    <source>
        <dbReference type="ARBA" id="ARBA00023200"/>
    </source>
</evidence>
<evidence type="ECO:0000259" key="16">
    <source>
        <dbReference type="PROSITE" id="PS52053"/>
    </source>
</evidence>
<evidence type="ECO:0000313" key="18">
    <source>
        <dbReference type="Proteomes" id="UP001609821"/>
    </source>
</evidence>
<dbReference type="Gene3D" id="3.80.10.10">
    <property type="entry name" value="Ribonuclease Inhibitor"/>
    <property type="match status" value="1"/>
</dbReference>
<dbReference type="PANTHER" id="PTHR47114:SF2">
    <property type="entry name" value="OLIGODENDROCYTE-MYELIN GLYCOPROTEIN"/>
    <property type="match status" value="1"/>
</dbReference>
<evidence type="ECO:0000313" key="17">
    <source>
        <dbReference type="EMBL" id="MFH6567241.1"/>
    </source>
</evidence>
<evidence type="ECO:0000256" key="15">
    <source>
        <dbReference type="SAM" id="Phobius"/>
    </source>
</evidence>
<evidence type="ECO:0000256" key="8">
    <source>
        <dbReference type="ARBA" id="ARBA00022679"/>
    </source>
</evidence>
<dbReference type="PANTHER" id="PTHR47114">
    <property type="match status" value="1"/>
</dbReference>
<gene>
    <name evidence="17" type="ORF">ACHMWK_14860</name>
</gene>
<evidence type="ECO:0000256" key="10">
    <source>
        <dbReference type="ARBA" id="ARBA00022786"/>
    </source>
</evidence>
<keyword evidence="11 14" id="KW-0832">Ubl conjugation</keyword>
<keyword evidence="15" id="KW-0812">Transmembrane</keyword>
<evidence type="ECO:0000256" key="7">
    <source>
        <dbReference type="ARBA" id="ARBA00022614"/>
    </source>
</evidence>